<dbReference type="PANTHER" id="PTHR13261:SF0">
    <property type="entry name" value="BRCA2 AND CDKN1A-INTERACTING PROTEIN"/>
    <property type="match status" value="1"/>
</dbReference>
<evidence type="ECO:0000313" key="3">
    <source>
        <dbReference type="EMBL" id="WFC99147.1"/>
    </source>
</evidence>
<dbReference type="EMBL" id="CP119944">
    <property type="protein sequence ID" value="WFC99147.1"/>
    <property type="molecule type" value="Genomic_DNA"/>
</dbReference>
<evidence type="ECO:0000313" key="4">
    <source>
        <dbReference type="Proteomes" id="UP001219567"/>
    </source>
</evidence>
<evidence type="ECO:0000256" key="1">
    <source>
        <dbReference type="ARBA" id="ARBA00006781"/>
    </source>
</evidence>
<dbReference type="PANTHER" id="PTHR13261">
    <property type="entry name" value="BRCA2 AND CDKN1A INTERACTING PROTEIN"/>
    <property type="match status" value="1"/>
</dbReference>
<dbReference type="Pfam" id="PF13862">
    <property type="entry name" value="BCCIP"/>
    <property type="match status" value="1"/>
</dbReference>
<dbReference type="Proteomes" id="UP001219567">
    <property type="component" value="Chromosome 2"/>
</dbReference>
<reference evidence="3 4" key="1">
    <citation type="submission" date="2023-03" db="EMBL/GenBank/DDBJ databases">
        <title>Mating type loci evolution in Malassezia.</title>
        <authorList>
            <person name="Coelho M.A."/>
        </authorList>
    </citation>
    <scope>NUCLEOTIDE SEQUENCE [LARGE SCALE GENOMIC DNA]</scope>
    <source>
        <strain evidence="3 4">CBS 9725</strain>
    </source>
</reference>
<dbReference type="GO" id="GO:0005634">
    <property type="term" value="C:nucleus"/>
    <property type="evidence" value="ECO:0007669"/>
    <property type="project" value="TreeGrafter"/>
</dbReference>
<name>A0AAJ6CG97_9BASI</name>
<gene>
    <name evidence="3" type="primary">BCP1</name>
    <name evidence="3" type="ORF">MYAM1_001889</name>
</gene>
<evidence type="ECO:0000256" key="2">
    <source>
        <dbReference type="SAM" id="MobiDB-lite"/>
    </source>
</evidence>
<sequence>MMENAQSAAAQQESDDEIDLINVEFDFRAPAEIDFQAIIRLFQQLFYTNAPQLDLSVVADHVVQLSQNHGIGTVVKVDDVEQIHDPYAVASALTIGEPGTSPAADLLRMYLTKHLAKSASGKPMLDLIQNANAKRPILWFLHERMVNLPAQLFPPLLTMLYEEYEEGRQEVSPTAPEPSHLLIFSRAFSMDATEEETGLAGARKRRAASQAQGDAQSMRGKVAAAKTSAKLNDGLGSFHPEDELLSEFATHQFHFRFPPHPDAADTYEAPIFARIIAIPYTKVRAAIDRIRAEWPAP</sequence>
<protein>
    <submittedName>
        <fullName evidence="3">Mss4p nuclear export</fullName>
    </submittedName>
</protein>
<feature type="region of interest" description="Disordered" evidence="2">
    <location>
        <begin position="199"/>
        <end position="220"/>
    </location>
</feature>
<keyword evidence="4" id="KW-1185">Reference proteome</keyword>
<proteinExistence type="inferred from homology"/>
<accession>A0AAJ6CG97</accession>
<dbReference type="AlphaFoldDB" id="A0AAJ6CG97"/>
<comment type="similarity">
    <text evidence="1">Belongs to the BCP1 family.</text>
</comment>
<organism evidence="3 4">
    <name type="scientific">Malassezia yamatoensis</name>
    <dbReference type="NCBI Taxonomy" id="253288"/>
    <lineage>
        <taxon>Eukaryota</taxon>
        <taxon>Fungi</taxon>
        <taxon>Dikarya</taxon>
        <taxon>Basidiomycota</taxon>
        <taxon>Ustilaginomycotina</taxon>
        <taxon>Malasseziomycetes</taxon>
        <taxon>Malasseziales</taxon>
        <taxon>Malasseziaceae</taxon>
        <taxon>Malassezia</taxon>
    </lineage>
</organism>
<dbReference type="InterPro" id="IPR025602">
    <property type="entry name" value="BCP1_family"/>
</dbReference>